<sequence>MDRIPLSKKIRTDASSNGPSPDKKKGADQVTGAPIGNYSYPFDWDFVRIVAALSTDHSSGRIVQWKDSRTTTSGSPVQAQVATSLKQLNHRLSQGSKNKELERLSLNGFLINLCPLYYINQTRKRGRSQSQKRKNSKISAQKTTTLKKGFSRTGVFN</sequence>
<feature type="compositionally biased region" description="Basic residues" evidence="1">
    <location>
        <begin position="124"/>
        <end position="136"/>
    </location>
</feature>
<keyword evidence="3" id="KW-1185">Reference proteome</keyword>
<dbReference type="AlphaFoldDB" id="A0A5A7Q2J3"/>
<dbReference type="Proteomes" id="UP000325081">
    <property type="component" value="Unassembled WGS sequence"/>
</dbReference>
<accession>A0A5A7Q2J3</accession>
<name>A0A5A7Q2J3_STRAF</name>
<organism evidence="2 3">
    <name type="scientific">Striga asiatica</name>
    <name type="common">Asiatic witchweed</name>
    <name type="synonym">Buchnera asiatica</name>
    <dbReference type="NCBI Taxonomy" id="4170"/>
    <lineage>
        <taxon>Eukaryota</taxon>
        <taxon>Viridiplantae</taxon>
        <taxon>Streptophyta</taxon>
        <taxon>Embryophyta</taxon>
        <taxon>Tracheophyta</taxon>
        <taxon>Spermatophyta</taxon>
        <taxon>Magnoliopsida</taxon>
        <taxon>eudicotyledons</taxon>
        <taxon>Gunneridae</taxon>
        <taxon>Pentapetalae</taxon>
        <taxon>asterids</taxon>
        <taxon>lamiids</taxon>
        <taxon>Lamiales</taxon>
        <taxon>Orobanchaceae</taxon>
        <taxon>Buchnereae</taxon>
        <taxon>Striga</taxon>
    </lineage>
</organism>
<dbReference type="EMBL" id="BKCP01005572">
    <property type="protein sequence ID" value="GER39131.1"/>
    <property type="molecule type" value="Genomic_DNA"/>
</dbReference>
<protein>
    <submittedName>
        <fullName evidence="2">28S ribosomal protein S16</fullName>
    </submittedName>
</protein>
<proteinExistence type="predicted"/>
<evidence type="ECO:0000313" key="2">
    <source>
        <dbReference type="EMBL" id="GER39131.1"/>
    </source>
</evidence>
<dbReference type="GO" id="GO:0005840">
    <property type="term" value="C:ribosome"/>
    <property type="evidence" value="ECO:0007669"/>
    <property type="project" value="UniProtKB-KW"/>
</dbReference>
<reference evidence="3" key="1">
    <citation type="journal article" date="2019" name="Curr. Biol.">
        <title>Genome Sequence of Striga asiatica Provides Insight into the Evolution of Plant Parasitism.</title>
        <authorList>
            <person name="Yoshida S."/>
            <person name="Kim S."/>
            <person name="Wafula E.K."/>
            <person name="Tanskanen J."/>
            <person name="Kim Y.M."/>
            <person name="Honaas L."/>
            <person name="Yang Z."/>
            <person name="Spallek T."/>
            <person name="Conn C.E."/>
            <person name="Ichihashi Y."/>
            <person name="Cheong K."/>
            <person name="Cui S."/>
            <person name="Der J.P."/>
            <person name="Gundlach H."/>
            <person name="Jiao Y."/>
            <person name="Hori C."/>
            <person name="Ishida J.K."/>
            <person name="Kasahara H."/>
            <person name="Kiba T."/>
            <person name="Kim M.S."/>
            <person name="Koo N."/>
            <person name="Laohavisit A."/>
            <person name="Lee Y.H."/>
            <person name="Lumba S."/>
            <person name="McCourt P."/>
            <person name="Mortimer J.C."/>
            <person name="Mutuku J.M."/>
            <person name="Nomura T."/>
            <person name="Sasaki-Sekimoto Y."/>
            <person name="Seto Y."/>
            <person name="Wang Y."/>
            <person name="Wakatake T."/>
            <person name="Sakakibara H."/>
            <person name="Demura T."/>
            <person name="Yamaguchi S."/>
            <person name="Yoneyama K."/>
            <person name="Manabe R.I."/>
            <person name="Nelson D.C."/>
            <person name="Schulman A.H."/>
            <person name="Timko M.P."/>
            <person name="dePamphilis C.W."/>
            <person name="Choi D."/>
            <person name="Shirasu K."/>
        </authorList>
    </citation>
    <scope>NUCLEOTIDE SEQUENCE [LARGE SCALE GENOMIC DNA]</scope>
    <source>
        <strain evidence="3">cv. UVA1</strain>
    </source>
</reference>
<gene>
    <name evidence="2" type="ORF">STAS_15716</name>
</gene>
<feature type="region of interest" description="Disordered" evidence="1">
    <location>
        <begin position="124"/>
        <end position="157"/>
    </location>
</feature>
<keyword evidence="2" id="KW-0687">Ribonucleoprotein</keyword>
<comment type="caution">
    <text evidence="2">The sequence shown here is derived from an EMBL/GenBank/DDBJ whole genome shotgun (WGS) entry which is preliminary data.</text>
</comment>
<keyword evidence="2" id="KW-0689">Ribosomal protein</keyword>
<evidence type="ECO:0000256" key="1">
    <source>
        <dbReference type="SAM" id="MobiDB-lite"/>
    </source>
</evidence>
<feature type="region of interest" description="Disordered" evidence="1">
    <location>
        <begin position="1"/>
        <end position="30"/>
    </location>
</feature>
<evidence type="ECO:0000313" key="3">
    <source>
        <dbReference type="Proteomes" id="UP000325081"/>
    </source>
</evidence>